<evidence type="ECO:0000256" key="9">
    <source>
        <dbReference type="SAM" id="Phobius"/>
    </source>
</evidence>
<proteinExistence type="predicted"/>
<dbReference type="InterPro" id="IPR008271">
    <property type="entry name" value="Ser/Thr_kinase_AS"/>
</dbReference>
<dbReference type="InterPro" id="IPR000719">
    <property type="entry name" value="Prot_kinase_dom"/>
</dbReference>
<dbReference type="Pfam" id="PF00069">
    <property type="entry name" value="Pkinase"/>
    <property type="match status" value="1"/>
</dbReference>
<organism evidence="11 12">
    <name type="scientific">Plectonema radiosum NIES-515</name>
    <dbReference type="NCBI Taxonomy" id="2986073"/>
    <lineage>
        <taxon>Bacteria</taxon>
        <taxon>Bacillati</taxon>
        <taxon>Cyanobacteriota</taxon>
        <taxon>Cyanophyceae</taxon>
        <taxon>Oscillatoriophycideae</taxon>
        <taxon>Oscillatoriales</taxon>
        <taxon>Microcoleaceae</taxon>
        <taxon>Plectonema</taxon>
    </lineage>
</organism>
<evidence type="ECO:0000256" key="4">
    <source>
        <dbReference type="ARBA" id="ARBA00022741"/>
    </source>
</evidence>
<feature type="transmembrane region" description="Helical" evidence="9">
    <location>
        <begin position="536"/>
        <end position="558"/>
    </location>
</feature>
<dbReference type="PROSITE" id="PS00108">
    <property type="entry name" value="PROTEIN_KINASE_ST"/>
    <property type="match status" value="1"/>
</dbReference>
<dbReference type="NCBIfam" id="NF045510">
    <property type="entry name" value="4Cys_prefix_kin"/>
    <property type="match status" value="1"/>
</dbReference>
<comment type="catalytic activity">
    <reaction evidence="8">
        <text>L-seryl-[protein] + ATP = O-phospho-L-seryl-[protein] + ADP + H(+)</text>
        <dbReference type="Rhea" id="RHEA:17989"/>
        <dbReference type="Rhea" id="RHEA-COMP:9863"/>
        <dbReference type="Rhea" id="RHEA-COMP:11604"/>
        <dbReference type="ChEBI" id="CHEBI:15378"/>
        <dbReference type="ChEBI" id="CHEBI:29999"/>
        <dbReference type="ChEBI" id="CHEBI:30616"/>
        <dbReference type="ChEBI" id="CHEBI:83421"/>
        <dbReference type="ChEBI" id="CHEBI:456216"/>
        <dbReference type="EC" id="2.7.11.1"/>
    </reaction>
</comment>
<feature type="domain" description="Protein kinase" evidence="10">
    <location>
        <begin position="41"/>
        <end position="323"/>
    </location>
</feature>
<reference evidence="11 12" key="1">
    <citation type="submission" date="2022-10" db="EMBL/GenBank/DDBJ databases">
        <title>Identification of biosynthetic pathway for the production of the potent trypsin inhibitor radiosumin.</title>
        <authorList>
            <person name="Fewer D.P."/>
            <person name="Delbaje E."/>
            <person name="Ouyang X."/>
            <person name="Agostino P.D."/>
            <person name="Wahlsten M."/>
            <person name="Jokela J."/>
            <person name="Permi P."/>
            <person name="Haapaniemi E."/>
            <person name="Koistinen H."/>
        </authorList>
    </citation>
    <scope>NUCLEOTIDE SEQUENCE [LARGE SCALE GENOMIC DNA]</scope>
    <source>
        <strain evidence="11 12">NIES-515</strain>
    </source>
</reference>
<feature type="transmembrane region" description="Helical" evidence="9">
    <location>
        <begin position="442"/>
        <end position="463"/>
    </location>
</feature>
<evidence type="ECO:0000256" key="1">
    <source>
        <dbReference type="ARBA" id="ARBA00012513"/>
    </source>
</evidence>
<dbReference type="CDD" id="cd14014">
    <property type="entry name" value="STKc_PknB_like"/>
    <property type="match status" value="1"/>
</dbReference>
<evidence type="ECO:0000256" key="3">
    <source>
        <dbReference type="ARBA" id="ARBA00022679"/>
    </source>
</evidence>
<dbReference type="EMBL" id="JAOWRF010000344">
    <property type="protein sequence ID" value="MCV3216606.1"/>
    <property type="molecule type" value="Genomic_DNA"/>
</dbReference>
<dbReference type="SUPFAM" id="SSF56112">
    <property type="entry name" value="Protein kinase-like (PK-like)"/>
    <property type="match status" value="1"/>
</dbReference>
<feature type="transmembrane region" description="Helical" evidence="9">
    <location>
        <begin position="411"/>
        <end position="430"/>
    </location>
</feature>
<sequence length="567" mass="62684">MKIGSSNVHCINPDCQRPYPQLWGQKFCNSCGTPLQLLDRYVPLERLGSGGFAQIYTVWDEKTQTEKVLKVLVENSPKALELFTQEAAVLSSLRHPGVPKVDEDGNFQINVFNPQPSQLACLVMEKIDGLTLEEILQQYPQGCPEKLVLSWLTQGLEILQELHKRQILHRDIKPSNLMLRTFPATRLLNQGEGGESRLVLIDFGGAKQFNDKIVSSQSGSTRLFSSGYSPPEQIIGGNVGPATDFYALGRTMIELLTGKYPPKLEDPQTGELRWRGGVNLNREFADLLSEMVEEDVRSRPASSTIILKRLAKISQPSPKPDFFAKIIQAIRQAIAAFMQALSKTTLFILQTIFRVFGACVMTIWTMVLSWIGAGVGTIVGYILGYHTILGDRVGSLVSQRLLELIPNTNHFFGSEILLFAFAGLGTAWGLTAAGGFGQQRRFVVASMMGIIGYGFSWLMLQLITPQDGIEASAISILIAVFLLTLGLGLPSHQIVYAAIASFGTAIVFALLISFGFSPTAFLFHNTPNQWSLLLTILFFSLVGLFVSFWLAVSHYLIVPGLRFFGWR</sequence>
<dbReference type="GO" id="GO:0004674">
    <property type="term" value="F:protein serine/threonine kinase activity"/>
    <property type="evidence" value="ECO:0007669"/>
    <property type="project" value="UniProtKB-KW"/>
</dbReference>
<dbReference type="PANTHER" id="PTHR24363:SF0">
    <property type="entry name" value="SERINE_THREONINE KINASE LIKE DOMAIN CONTAINING 1"/>
    <property type="match status" value="1"/>
</dbReference>
<feature type="transmembrane region" description="Helical" evidence="9">
    <location>
        <begin position="353"/>
        <end position="383"/>
    </location>
</feature>
<protein>
    <recommendedName>
        <fullName evidence="1">non-specific serine/threonine protein kinase</fullName>
        <ecNumber evidence="1">2.7.11.1</ecNumber>
    </recommendedName>
</protein>
<dbReference type="EC" id="2.7.11.1" evidence="1"/>
<accession>A0ABT3B5F9</accession>
<comment type="catalytic activity">
    <reaction evidence="7">
        <text>L-threonyl-[protein] + ATP = O-phospho-L-threonyl-[protein] + ADP + H(+)</text>
        <dbReference type="Rhea" id="RHEA:46608"/>
        <dbReference type="Rhea" id="RHEA-COMP:11060"/>
        <dbReference type="Rhea" id="RHEA-COMP:11605"/>
        <dbReference type="ChEBI" id="CHEBI:15378"/>
        <dbReference type="ChEBI" id="CHEBI:30013"/>
        <dbReference type="ChEBI" id="CHEBI:30616"/>
        <dbReference type="ChEBI" id="CHEBI:61977"/>
        <dbReference type="ChEBI" id="CHEBI:456216"/>
        <dbReference type="EC" id="2.7.11.1"/>
    </reaction>
</comment>
<keyword evidence="3" id="KW-0808">Transferase</keyword>
<comment type="caution">
    <text evidence="11">The sequence shown here is derived from an EMBL/GenBank/DDBJ whole genome shotgun (WGS) entry which is preliminary data.</text>
</comment>
<dbReference type="PROSITE" id="PS50011">
    <property type="entry name" value="PROTEIN_KINASE_DOM"/>
    <property type="match status" value="1"/>
</dbReference>
<keyword evidence="9" id="KW-0472">Membrane</keyword>
<evidence type="ECO:0000256" key="8">
    <source>
        <dbReference type="ARBA" id="ARBA00048679"/>
    </source>
</evidence>
<dbReference type="PANTHER" id="PTHR24363">
    <property type="entry name" value="SERINE/THREONINE PROTEIN KINASE"/>
    <property type="match status" value="1"/>
</dbReference>
<gene>
    <name evidence="11" type="ORF">OGM63_24385</name>
</gene>
<keyword evidence="9" id="KW-0812">Transmembrane</keyword>
<keyword evidence="6" id="KW-0067">ATP-binding</keyword>
<feature type="transmembrane region" description="Helical" evidence="9">
    <location>
        <begin position="494"/>
        <end position="516"/>
    </location>
</feature>
<evidence type="ECO:0000256" key="6">
    <source>
        <dbReference type="ARBA" id="ARBA00022840"/>
    </source>
</evidence>
<feature type="transmembrane region" description="Helical" evidence="9">
    <location>
        <begin position="469"/>
        <end position="487"/>
    </location>
</feature>
<evidence type="ECO:0000313" key="11">
    <source>
        <dbReference type="EMBL" id="MCV3216606.1"/>
    </source>
</evidence>
<evidence type="ECO:0000256" key="5">
    <source>
        <dbReference type="ARBA" id="ARBA00022777"/>
    </source>
</evidence>
<keyword evidence="12" id="KW-1185">Reference proteome</keyword>
<keyword evidence="4" id="KW-0547">Nucleotide-binding</keyword>
<dbReference type="Gene3D" id="1.10.510.10">
    <property type="entry name" value="Transferase(Phosphotransferase) domain 1"/>
    <property type="match status" value="1"/>
</dbReference>
<dbReference type="SMART" id="SM00220">
    <property type="entry name" value="S_TKc"/>
    <property type="match status" value="1"/>
</dbReference>
<keyword evidence="9" id="KW-1133">Transmembrane helix</keyword>
<evidence type="ECO:0000313" key="12">
    <source>
        <dbReference type="Proteomes" id="UP001526143"/>
    </source>
</evidence>
<name>A0ABT3B5F9_9CYAN</name>
<dbReference type="RefSeq" id="WP_263748262.1">
    <property type="nucleotide sequence ID" value="NZ_JAOWRF010000344.1"/>
</dbReference>
<keyword evidence="5 11" id="KW-0418">Kinase</keyword>
<dbReference type="Proteomes" id="UP001526143">
    <property type="component" value="Unassembled WGS sequence"/>
</dbReference>
<evidence type="ECO:0000256" key="2">
    <source>
        <dbReference type="ARBA" id="ARBA00022527"/>
    </source>
</evidence>
<dbReference type="InterPro" id="IPR011009">
    <property type="entry name" value="Kinase-like_dom_sf"/>
</dbReference>
<keyword evidence="2 11" id="KW-0723">Serine/threonine-protein kinase</keyword>
<evidence type="ECO:0000256" key="7">
    <source>
        <dbReference type="ARBA" id="ARBA00047899"/>
    </source>
</evidence>
<evidence type="ECO:0000259" key="10">
    <source>
        <dbReference type="PROSITE" id="PS50011"/>
    </source>
</evidence>